<dbReference type="InterPro" id="IPR008334">
    <property type="entry name" value="5'-Nucleotdase_C"/>
</dbReference>
<dbReference type="EMBL" id="JANBPU010000182">
    <property type="protein sequence ID" value="KAJ1914750.1"/>
    <property type="molecule type" value="Genomic_DNA"/>
</dbReference>
<dbReference type="SUPFAM" id="SSF55816">
    <property type="entry name" value="5'-nucleotidase (syn. UDP-sugar hydrolase), C-terminal domain"/>
    <property type="match status" value="1"/>
</dbReference>
<dbReference type="SUPFAM" id="SSF51430">
    <property type="entry name" value="NAD(P)-linked oxidoreductase"/>
    <property type="match status" value="1"/>
</dbReference>
<dbReference type="InterPro" id="IPR020471">
    <property type="entry name" value="AKR"/>
</dbReference>
<keyword evidence="5" id="KW-0378">Hydrolase</keyword>
<dbReference type="AlphaFoldDB" id="A0A9W8DL64"/>
<dbReference type="Gene3D" id="3.60.21.10">
    <property type="match status" value="1"/>
</dbReference>
<keyword evidence="2" id="KW-0479">Metal-binding</keyword>
<dbReference type="SUPFAM" id="SSF56300">
    <property type="entry name" value="Metallo-dependent phosphatases"/>
    <property type="match status" value="1"/>
</dbReference>
<dbReference type="PROSITE" id="PS00786">
    <property type="entry name" value="5_NUCLEOTIDASE_2"/>
    <property type="match status" value="1"/>
</dbReference>
<dbReference type="PANTHER" id="PTHR11575">
    <property type="entry name" value="5'-NUCLEOTIDASE-RELATED"/>
    <property type="match status" value="1"/>
</dbReference>
<sequence>ALANQVKKFVLNNKTEIPSIGIGTWQQRDPEKVKFVIKEAIKVGYRHIDTATVYRNEEAIGQALTEIFSDPDNYGVERKDIWITSKLSPRQQGYQKARDSVEESLKNLNLDYIDLYLIHWPGTSGCQPDDPIKHKQDRKESWRALEDLYYEGKVKAIGVSNYLVRHLQEFDEYARVLPTVNQCEFHPLIYDKELLDYCKKKGIQFEAYSSLGEGNLINGKEDVPELDQISSRRNISAAKILLKWGLQHDIVVIPKASSTKHLIENFQLGNFELTEEEMEMLNDTTTNATEPTSNDNNNENVENSVVAPVELEPTSDNEQEQDEDSDDTVPLLTLLNNKNAQDDASAKTQLSVATPANIFAKSAILPASQDDGCVILSDAQGIMYLSEVVDDVNAEADIELVDLKPKDNETPDAIEGDYVFVFAEKPDLSVFDDTLDFGDYVVVTSEEQEQNENKDSNNDVAITATGNISNSDSVVDVTEEPQQITTIKKTYSYILCTIVNVVCISLLTYLFNLHAYPPKINSTAENARDIRLDFPFIGNNPNRDAVIGEDQYPIRLIHTNDVHAHYDAFGLGGGDCSEKEIETGLCFGGAPRLKYIINKLREQANGLDGSMLVDAGDQFQGTLFFRHHKGYAGAKVMNNIGYDAMTLGNHEFDEGPEVLSDFISQLNFPVVSSNIDASRHETLHSQILPYTIIERHNLAIVGFTTESAENTSKPGPKVKISDPVPIINDLVRQLKSQGINKIIALSHMGYSVDLEIAKRLDPGVSLLVGGHSHTFLTTDHDAENVGNSKSQGRYPTIVENESDPDWKTYVIQSKKWGEYISYLDLVYDKSTGMLNNLTTGQPIRTEYDIPEDQELRNIVDELRVPFDREGKVIVGYATEMFNEVERLIDSEQATGRLVCDAYTELCRNNPEVTKDTPIIPAGLFYTGGIRSGIREGKITVSDVISIMPFENLVVAFNVTGKVLIDTFKKNLKETTFIMEGDIIASVLQMSGLKAHFMYNPETNEKTLESLMIAKDNEQNSWEPVDESRVYTIASMDYIVEGGDDFYEFPQDQGEPKYIICGYPTDALKAHIIKNSPISPNMYGENRLYFTKV</sequence>
<dbReference type="InterPro" id="IPR023210">
    <property type="entry name" value="NADP_OxRdtase_dom"/>
</dbReference>
<dbReference type="InterPro" id="IPR018170">
    <property type="entry name" value="Aldo/ket_reductase_CS"/>
</dbReference>
<dbReference type="GO" id="GO:0016788">
    <property type="term" value="F:hydrolase activity, acting on ester bonds"/>
    <property type="evidence" value="ECO:0007669"/>
    <property type="project" value="InterPro"/>
</dbReference>
<dbReference type="InterPro" id="IPR006179">
    <property type="entry name" value="5_nucleotidase/apyrase"/>
</dbReference>
<dbReference type="InterPro" id="IPR036812">
    <property type="entry name" value="NAD(P)_OxRdtase_dom_sf"/>
</dbReference>
<dbReference type="GO" id="GO:0000166">
    <property type="term" value="F:nucleotide binding"/>
    <property type="evidence" value="ECO:0007669"/>
    <property type="project" value="UniProtKB-KW"/>
</dbReference>
<reference evidence="10" key="1">
    <citation type="submission" date="2022-07" db="EMBL/GenBank/DDBJ databases">
        <title>Phylogenomic reconstructions and comparative analyses of Kickxellomycotina fungi.</title>
        <authorList>
            <person name="Reynolds N.K."/>
            <person name="Stajich J.E."/>
            <person name="Barry K."/>
            <person name="Grigoriev I.V."/>
            <person name="Crous P."/>
            <person name="Smith M.E."/>
        </authorList>
    </citation>
    <scope>NUCLEOTIDE SEQUENCE</scope>
    <source>
        <strain evidence="10">NBRC 100468</strain>
    </source>
</reference>
<dbReference type="OrthoDB" id="416253at2759"/>
<feature type="non-terminal residue" evidence="10">
    <location>
        <position position="1092"/>
    </location>
</feature>
<evidence type="ECO:0000256" key="4">
    <source>
        <dbReference type="ARBA" id="ARBA00022741"/>
    </source>
</evidence>
<dbReference type="GO" id="GO:0046872">
    <property type="term" value="F:metal ion binding"/>
    <property type="evidence" value="ECO:0007669"/>
    <property type="project" value="UniProtKB-KW"/>
</dbReference>
<accession>A0A9W8DL64</accession>
<dbReference type="Proteomes" id="UP001150538">
    <property type="component" value="Unassembled WGS sequence"/>
</dbReference>
<evidence type="ECO:0000256" key="3">
    <source>
        <dbReference type="ARBA" id="ARBA00022729"/>
    </source>
</evidence>
<keyword evidence="3" id="KW-0732">Signal</keyword>
<dbReference type="Pfam" id="PF00149">
    <property type="entry name" value="Metallophos"/>
    <property type="match status" value="1"/>
</dbReference>
<dbReference type="FunFam" id="3.60.21.10:FF:000020">
    <property type="entry name" value="NT5E isoform 4"/>
    <property type="match status" value="1"/>
</dbReference>
<dbReference type="PRINTS" id="PR00069">
    <property type="entry name" value="ALDKETRDTASE"/>
</dbReference>
<evidence type="ECO:0000259" key="7">
    <source>
        <dbReference type="Pfam" id="PF00149"/>
    </source>
</evidence>
<dbReference type="CDD" id="cd19136">
    <property type="entry name" value="AKR_DrGR-like"/>
    <property type="match status" value="1"/>
</dbReference>
<dbReference type="Gene3D" id="3.90.780.10">
    <property type="entry name" value="5'-Nucleotidase, C-terminal domain"/>
    <property type="match status" value="1"/>
</dbReference>
<keyword evidence="11" id="KW-1185">Reference proteome</keyword>
<dbReference type="Pfam" id="PF02872">
    <property type="entry name" value="5_nucleotid_C"/>
    <property type="match status" value="1"/>
</dbReference>
<organism evidence="10 11">
    <name type="scientific">Mycoemilia scoparia</name>
    <dbReference type="NCBI Taxonomy" id="417184"/>
    <lineage>
        <taxon>Eukaryota</taxon>
        <taxon>Fungi</taxon>
        <taxon>Fungi incertae sedis</taxon>
        <taxon>Zoopagomycota</taxon>
        <taxon>Kickxellomycotina</taxon>
        <taxon>Kickxellomycetes</taxon>
        <taxon>Kickxellales</taxon>
        <taxon>Kickxellaceae</taxon>
        <taxon>Mycoemilia</taxon>
    </lineage>
</organism>
<dbReference type="Pfam" id="PF00248">
    <property type="entry name" value="Aldo_ket_red"/>
    <property type="match status" value="1"/>
</dbReference>
<comment type="caution">
    <text evidence="10">The sequence shown here is derived from an EMBL/GenBank/DDBJ whole genome shotgun (WGS) entry which is preliminary data.</text>
</comment>
<dbReference type="Gene3D" id="3.20.20.100">
    <property type="entry name" value="NADP-dependent oxidoreductase domain"/>
    <property type="match status" value="1"/>
</dbReference>
<keyword evidence="6" id="KW-0560">Oxidoreductase</keyword>
<evidence type="ECO:0000256" key="1">
    <source>
        <dbReference type="ARBA" id="ARBA00006654"/>
    </source>
</evidence>
<dbReference type="PROSITE" id="PS00062">
    <property type="entry name" value="ALDOKETO_REDUCTASE_2"/>
    <property type="match status" value="1"/>
</dbReference>
<evidence type="ECO:0008006" key="12">
    <source>
        <dbReference type="Google" id="ProtNLM"/>
    </source>
</evidence>
<feature type="domain" description="5'-Nucleotidase C-terminal" evidence="9">
    <location>
        <begin position="874"/>
        <end position="1045"/>
    </location>
</feature>
<evidence type="ECO:0000256" key="5">
    <source>
        <dbReference type="ARBA" id="ARBA00022801"/>
    </source>
</evidence>
<dbReference type="PROSITE" id="PS00798">
    <property type="entry name" value="ALDOKETO_REDUCTASE_1"/>
    <property type="match status" value="1"/>
</dbReference>
<dbReference type="InterPro" id="IPR004843">
    <property type="entry name" value="Calcineurin-like_PHP"/>
</dbReference>
<evidence type="ECO:0000313" key="10">
    <source>
        <dbReference type="EMBL" id="KAJ1914750.1"/>
    </source>
</evidence>
<dbReference type="FunFam" id="3.20.20.100:FF:000002">
    <property type="entry name" value="2,5-diketo-D-gluconic acid reductase A"/>
    <property type="match status" value="1"/>
</dbReference>
<evidence type="ECO:0000313" key="11">
    <source>
        <dbReference type="Proteomes" id="UP001150538"/>
    </source>
</evidence>
<protein>
    <recommendedName>
        <fullName evidence="12">5'-nucleotidase</fullName>
    </recommendedName>
</protein>
<keyword evidence="4" id="KW-0547">Nucleotide-binding</keyword>
<dbReference type="InterPro" id="IPR036907">
    <property type="entry name" value="5'-Nucleotdase_C_sf"/>
</dbReference>
<dbReference type="GO" id="GO:0009166">
    <property type="term" value="P:nucleotide catabolic process"/>
    <property type="evidence" value="ECO:0007669"/>
    <property type="project" value="InterPro"/>
</dbReference>
<feature type="domain" description="Calcineurin-like phosphoesterase" evidence="7">
    <location>
        <begin position="554"/>
        <end position="774"/>
    </location>
</feature>
<proteinExistence type="inferred from homology"/>
<comment type="similarity">
    <text evidence="1">Belongs to the 5'-nucleotidase family.</text>
</comment>
<evidence type="ECO:0000256" key="6">
    <source>
        <dbReference type="ARBA" id="ARBA00023002"/>
    </source>
</evidence>
<dbReference type="GO" id="GO:0016616">
    <property type="term" value="F:oxidoreductase activity, acting on the CH-OH group of donors, NAD or NADP as acceptor"/>
    <property type="evidence" value="ECO:0007669"/>
    <property type="project" value="UniProtKB-ARBA"/>
</dbReference>
<name>A0A9W8DL64_9FUNG</name>
<gene>
    <name evidence="10" type="ORF">H4219_004658</name>
</gene>
<dbReference type="PANTHER" id="PTHR11575:SF24">
    <property type="entry name" value="5'-NUCLEOTIDASE"/>
    <property type="match status" value="1"/>
</dbReference>
<dbReference type="InterPro" id="IPR006146">
    <property type="entry name" value="5'-Nucleotdase_CS"/>
</dbReference>
<evidence type="ECO:0000259" key="9">
    <source>
        <dbReference type="Pfam" id="PF02872"/>
    </source>
</evidence>
<feature type="domain" description="NADP-dependent oxidoreductase" evidence="8">
    <location>
        <begin position="20"/>
        <end position="282"/>
    </location>
</feature>
<evidence type="ECO:0000256" key="2">
    <source>
        <dbReference type="ARBA" id="ARBA00022723"/>
    </source>
</evidence>
<dbReference type="InterPro" id="IPR029052">
    <property type="entry name" value="Metallo-depent_PP-like"/>
</dbReference>
<evidence type="ECO:0000259" key="8">
    <source>
        <dbReference type="Pfam" id="PF00248"/>
    </source>
</evidence>